<evidence type="ECO:0000256" key="1">
    <source>
        <dbReference type="SAM" id="MobiDB-lite"/>
    </source>
</evidence>
<evidence type="ECO:0000313" key="3">
    <source>
        <dbReference type="Proteomes" id="UP001187192"/>
    </source>
</evidence>
<sequence>MTTGEDKGSDSRRRNHREVAGAKAHNFPSDSGGDEQTNTTARTSTATASRSQASVSTSSDRELLSRPPQIAISTARSFATPPNRYLPGEIRHDLFPIAISIMRSVATLMLKIVMPTRSWFMSSSCSRYHHYRCRDFRPTRRETHTEKE</sequence>
<dbReference type="AlphaFoldDB" id="A0AA87ZXS5"/>
<dbReference type="Proteomes" id="UP001187192">
    <property type="component" value="Unassembled WGS sequence"/>
</dbReference>
<comment type="caution">
    <text evidence="2">The sequence shown here is derived from an EMBL/GenBank/DDBJ whole genome shotgun (WGS) entry which is preliminary data.</text>
</comment>
<feature type="compositionally biased region" description="Low complexity" evidence="1">
    <location>
        <begin position="36"/>
        <end position="58"/>
    </location>
</feature>
<dbReference type="EMBL" id="BTGU01000005">
    <property type="protein sequence ID" value="GMN35428.1"/>
    <property type="molecule type" value="Genomic_DNA"/>
</dbReference>
<keyword evidence="3" id="KW-1185">Reference proteome</keyword>
<proteinExistence type="predicted"/>
<reference evidence="2" key="1">
    <citation type="submission" date="2023-07" db="EMBL/GenBank/DDBJ databases">
        <title>draft genome sequence of fig (Ficus carica).</title>
        <authorList>
            <person name="Takahashi T."/>
            <person name="Nishimura K."/>
        </authorList>
    </citation>
    <scope>NUCLEOTIDE SEQUENCE</scope>
</reference>
<feature type="compositionally biased region" description="Basic and acidic residues" evidence="1">
    <location>
        <begin position="1"/>
        <end position="20"/>
    </location>
</feature>
<feature type="region of interest" description="Disordered" evidence="1">
    <location>
        <begin position="1"/>
        <end position="80"/>
    </location>
</feature>
<gene>
    <name evidence="2" type="ORF">TIFTF001_005282</name>
</gene>
<accession>A0AA87ZXS5</accession>
<evidence type="ECO:0000313" key="2">
    <source>
        <dbReference type="EMBL" id="GMN35428.1"/>
    </source>
</evidence>
<protein>
    <submittedName>
        <fullName evidence="2">Uncharacterized protein</fullName>
    </submittedName>
</protein>
<organism evidence="2 3">
    <name type="scientific">Ficus carica</name>
    <name type="common">Common fig</name>
    <dbReference type="NCBI Taxonomy" id="3494"/>
    <lineage>
        <taxon>Eukaryota</taxon>
        <taxon>Viridiplantae</taxon>
        <taxon>Streptophyta</taxon>
        <taxon>Embryophyta</taxon>
        <taxon>Tracheophyta</taxon>
        <taxon>Spermatophyta</taxon>
        <taxon>Magnoliopsida</taxon>
        <taxon>eudicotyledons</taxon>
        <taxon>Gunneridae</taxon>
        <taxon>Pentapetalae</taxon>
        <taxon>rosids</taxon>
        <taxon>fabids</taxon>
        <taxon>Rosales</taxon>
        <taxon>Moraceae</taxon>
        <taxon>Ficeae</taxon>
        <taxon>Ficus</taxon>
    </lineage>
</organism>
<name>A0AA87ZXS5_FICCA</name>